<dbReference type="AlphaFoldDB" id="A0A182FX78"/>
<dbReference type="Proteomes" id="UP000069272">
    <property type="component" value="Chromosome 2R"/>
</dbReference>
<dbReference type="VEuPathDB" id="VectorBase:AALB014254"/>
<name>A0A182FX78_ANOAL</name>
<accession>A0A182FX78</accession>
<protein>
    <submittedName>
        <fullName evidence="1">Uncharacterized protein</fullName>
    </submittedName>
</protein>
<dbReference type="EnsemblMetazoa" id="AALB014254-RA">
    <property type="protein sequence ID" value="AALB014254-PA"/>
    <property type="gene ID" value="AALB014254"/>
</dbReference>
<evidence type="ECO:0000313" key="1">
    <source>
        <dbReference type="EnsemblMetazoa" id="AALB014254-PA"/>
    </source>
</evidence>
<evidence type="ECO:0000313" key="2">
    <source>
        <dbReference type="Proteomes" id="UP000069272"/>
    </source>
</evidence>
<organism evidence="1 2">
    <name type="scientific">Anopheles albimanus</name>
    <name type="common">New world malaria mosquito</name>
    <dbReference type="NCBI Taxonomy" id="7167"/>
    <lineage>
        <taxon>Eukaryota</taxon>
        <taxon>Metazoa</taxon>
        <taxon>Ecdysozoa</taxon>
        <taxon>Arthropoda</taxon>
        <taxon>Hexapoda</taxon>
        <taxon>Insecta</taxon>
        <taxon>Pterygota</taxon>
        <taxon>Neoptera</taxon>
        <taxon>Endopterygota</taxon>
        <taxon>Diptera</taxon>
        <taxon>Nematocera</taxon>
        <taxon>Culicoidea</taxon>
        <taxon>Culicidae</taxon>
        <taxon>Anophelinae</taxon>
        <taxon>Anopheles</taxon>
    </lineage>
</organism>
<sequence length="78" mass="9277">MHKFGSVPGEHWYTRTPAENGIRRMQHRTKNALHKEVRRQSNDAKYDPRWSNDDVHLNGWLNETTDKSNRRCTCLKVT</sequence>
<reference evidence="1 2" key="1">
    <citation type="journal article" date="2017" name="G3 (Bethesda)">
        <title>The Physical Genome Mapping of Anopheles albimanus Corrected Scaffold Misassemblies and Identified Interarm Rearrangements in Genus Anopheles.</title>
        <authorList>
            <person name="Artemov G.N."/>
            <person name="Peery A.N."/>
            <person name="Jiang X."/>
            <person name="Tu Z."/>
            <person name="Stegniy V.N."/>
            <person name="Sharakhova M.V."/>
            <person name="Sharakhov I.V."/>
        </authorList>
    </citation>
    <scope>NUCLEOTIDE SEQUENCE [LARGE SCALE GENOMIC DNA]</scope>
    <source>
        <strain evidence="1 2">ALBI9_A</strain>
    </source>
</reference>
<keyword evidence="2" id="KW-1185">Reference proteome</keyword>
<reference evidence="1" key="2">
    <citation type="submission" date="2022-08" db="UniProtKB">
        <authorList>
            <consortium name="EnsemblMetazoa"/>
        </authorList>
    </citation>
    <scope>IDENTIFICATION</scope>
    <source>
        <strain evidence="1">STECLA/ALBI9_A</strain>
    </source>
</reference>
<proteinExistence type="predicted"/>